<dbReference type="InterPro" id="IPR013425">
    <property type="entry name" value="Autotrns_rpt"/>
</dbReference>
<dbReference type="AlphaFoldDB" id="A0A926S109"/>
<evidence type="ECO:0000313" key="6">
    <source>
        <dbReference type="EMBL" id="MBD1391674.1"/>
    </source>
</evidence>
<feature type="domain" description="Ketosynthase family 3 (KS3)" evidence="5">
    <location>
        <begin position="1"/>
        <end position="383"/>
    </location>
</feature>
<evidence type="ECO:0000313" key="7">
    <source>
        <dbReference type="Proteomes" id="UP000619078"/>
    </source>
</evidence>
<gene>
    <name evidence="6" type="ORF">IDJ76_01060</name>
</gene>
<organism evidence="6 7">
    <name type="scientific">Mucilaginibacter glaciei</name>
    <dbReference type="NCBI Taxonomy" id="2772109"/>
    <lineage>
        <taxon>Bacteria</taxon>
        <taxon>Pseudomonadati</taxon>
        <taxon>Bacteroidota</taxon>
        <taxon>Sphingobacteriia</taxon>
        <taxon>Sphingobacteriales</taxon>
        <taxon>Sphingobacteriaceae</taxon>
        <taxon>Mucilaginibacter</taxon>
    </lineage>
</organism>
<dbReference type="InterPro" id="IPR020841">
    <property type="entry name" value="PKS_Beta-ketoAc_synthase_dom"/>
</dbReference>
<evidence type="ECO:0000256" key="2">
    <source>
        <dbReference type="ARBA" id="ARBA00022679"/>
    </source>
</evidence>
<evidence type="ECO:0000259" key="5">
    <source>
        <dbReference type="PROSITE" id="PS52004"/>
    </source>
</evidence>
<dbReference type="NCBIfam" id="TIGR02601">
    <property type="entry name" value="autotrns_rpt"/>
    <property type="match status" value="1"/>
</dbReference>
<dbReference type="PANTHER" id="PTHR11712:SF336">
    <property type="entry name" value="3-OXOACYL-[ACYL-CARRIER-PROTEIN] SYNTHASE, MITOCHONDRIAL"/>
    <property type="match status" value="1"/>
</dbReference>
<name>A0A926S109_9SPHI</name>
<dbReference type="RefSeq" id="WP_191159840.1">
    <property type="nucleotide sequence ID" value="NZ_JACWMX010000001.1"/>
</dbReference>
<keyword evidence="7" id="KW-1185">Reference proteome</keyword>
<accession>A0A926S109</accession>
<comment type="similarity">
    <text evidence="1 4">Belongs to the thiolase-like superfamily. Beta-ketoacyl-ACP synthases family.</text>
</comment>
<dbReference type="SUPFAM" id="SSF53901">
    <property type="entry name" value="Thiolase-like"/>
    <property type="match status" value="1"/>
</dbReference>
<dbReference type="EMBL" id="JACWMX010000001">
    <property type="protein sequence ID" value="MBD1391674.1"/>
    <property type="molecule type" value="Genomic_DNA"/>
</dbReference>
<dbReference type="GO" id="GO:0004315">
    <property type="term" value="F:3-oxoacyl-[acyl-carrier-protein] synthase activity"/>
    <property type="evidence" value="ECO:0007669"/>
    <property type="project" value="TreeGrafter"/>
</dbReference>
<dbReference type="InterPro" id="IPR016039">
    <property type="entry name" value="Thiolase-like"/>
</dbReference>
<dbReference type="PROSITE" id="PS52004">
    <property type="entry name" value="KS3_2"/>
    <property type="match status" value="1"/>
</dbReference>
<dbReference type="InterPro" id="IPR014031">
    <property type="entry name" value="Ketoacyl_synth_C"/>
</dbReference>
<evidence type="ECO:0000256" key="3">
    <source>
        <dbReference type="ARBA" id="ARBA00022729"/>
    </source>
</evidence>
<dbReference type="SMART" id="SM00825">
    <property type="entry name" value="PKS_KS"/>
    <property type="match status" value="1"/>
</dbReference>
<dbReference type="Proteomes" id="UP000619078">
    <property type="component" value="Unassembled WGS sequence"/>
</dbReference>
<dbReference type="GO" id="GO:0006633">
    <property type="term" value="P:fatty acid biosynthetic process"/>
    <property type="evidence" value="ECO:0007669"/>
    <property type="project" value="TreeGrafter"/>
</dbReference>
<reference evidence="6" key="1">
    <citation type="submission" date="2020-09" db="EMBL/GenBank/DDBJ databases">
        <title>Novel species of Mucilaginibacter isolated from a glacier on the Tibetan Plateau.</title>
        <authorList>
            <person name="Liu Q."/>
            <person name="Xin Y.-H."/>
        </authorList>
    </citation>
    <scope>NUCLEOTIDE SEQUENCE</scope>
    <source>
        <strain evidence="6">ZB1P21</strain>
    </source>
</reference>
<dbReference type="InterPro" id="IPR014030">
    <property type="entry name" value="Ketoacyl_synth_N"/>
</dbReference>
<evidence type="ECO:0000256" key="4">
    <source>
        <dbReference type="RuleBase" id="RU003694"/>
    </source>
</evidence>
<sequence>MSAGEYNGRDIYVVTDNIVSPLGNTTGANFAALRAGKTSVQKHHYKEIAPEAFAASLFKDNDSFYKGDGVDYTRFERLAIASASEAINNSGIDTGDDKTIFILSSTKGNISLLETEEDNAGLHQRVSLATSANLIAAHFGFPSKPVVVSNACISGVLAIITAMRLIRSGEYDTAVITGADVISKFIVSGFQSFHALSNEVCKPFDRDRDGLNLGEGAGTIILSADNKYSGSIKVLGGAVSNDANHISGPSRTGEELAGAINNALKDAVVAAADINFISAHGTATPYNDEMEAAAITLAGLQNAPLNSLKGNYGHTLGAAGIIETVISLQSLKQGLLMPTIGYQENGVTHPVKVCTAVTEIDAKTFLKTASGFGGCNGAIIFGK</sequence>
<dbReference type="Pfam" id="PF00109">
    <property type="entry name" value="ketoacyl-synt"/>
    <property type="match status" value="1"/>
</dbReference>
<protein>
    <submittedName>
        <fullName evidence="6">Beta-ketoacyl synthase</fullName>
    </submittedName>
</protein>
<comment type="caution">
    <text evidence="6">The sequence shown here is derived from an EMBL/GenBank/DDBJ whole genome shotgun (WGS) entry which is preliminary data.</text>
</comment>
<proteinExistence type="inferred from homology"/>
<keyword evidence="2 4" id="KW-0808">Transferase</keyword>
<dbReference type="Gene3D" id="3.40.47.10">
    <property type="match status" value="1"/>
</dbReference>
<evidence type="ECO:0000256" key="1">
    <source>
        <dbReference type="ARBA" id="ARBA00008467"/>
    </source>
</evidence>
<dbReference type="PANTHER" id="PTHR11712">
    <property type="entry name" value="POLYKETIDE SYNTHASE-RELATED"/>
    <property type="match status" value="1"/>
</dbReference>
<keyword evidence="3" id="KW-0732">Signal</keyword>
<dbReference type="InterPro" id="IPR020615">
    <property type="entry name" value="Thiolase_acyl_enz_int_AS"/>
</dbReference>
<dbReference type="InterPro" id="IPR000794">
    <property type="entry name" value="Beta-ketoacyl_synthase"/>
</dbReference>
<dbReference type="PROSITE" id="PS00098">
    <property type="entry name" value="THIOLASE_1"/>
    <property type="match status" value="1"/>
</dbReference>
<dbReference type="Pfam" id="PF02801">
    <property type="entry name" value="Ketoacyl-synt_C"/>
    <property type="match status" value="1"/>
</dbReference>